<organism evidence="1 2">
    <name type="scientific">Xenorhabdus aichiensis</name>
    <dbReference type="NCBI Taxonomy" id="3025874"/>
    <lineage>
        <taxon>Bacteria</taxon>
        <taxon>Pseudomonadati</taxon>
        <taxon>Pseudomonadota</taxon>
        <taxon>Gammaproteobacteria</taxon>
        <taxon>Enterobacterales</taxon>
        <taxon>Morganellaceae</taxon>
        <taxon>Xenorhabdus</taxon>
    </lineage>
</organism>
<evidence type="ECO:0000313" key="2">
    <source>
        <dbReference type="Proteomes" id="UP001214757"/>
    </source>
</evidence>
<dbReference type="EMBL" id="JAQRFO010000025">
    <property type="protein sequence ID" value="MDC9622411.1"/>
    <property type="molecule type" value="Genomic_DNA"/>
</dbReference>
<evidence type="ECO:0000313" key="1">
    <source>
        <dbReference type="EMBL" id="MDC9622411.1"/>
    </source>
</evidence>
<sequence>MEQIIGIDLAKRVFQLHIVSPLGNPVQNKMVSRDKLTAFMTQQPLSRIVIEANYWACQFR</sequence>
<reference evidence="1 2" key="1">
    <citation type="submission" date="2023-02" db="EMBL/GenBank/DDBJ databases">
        <title>Entomopathogenic bacteria.</title>
        <authorList>
            <person name="Machado R.A."/>
        </authorList>
    </citation>
    <scope>NUCLEOTIDE SEQUENCE [LARGE SCALE GENOMIC DNA]</scope>
    <source>
        <strain evidence="1 2">XENO-7</strain>
    </source>
</reference>
<comment type="caution">
    <text evidence="1">The sequence shown here is derived from an EMBL/GenBank/DDBJ whole genome shotgun (WGS) entry which is preliminary data.</text>
</comment>
<evidence type="ECO:0008006" key="3">
    <source>
        <dbReference type="Google" id="ProtNLM"/>
    </source>
</evidence>
<accession>A0ABT5M3Z9</accession>
<protein>
    <recommendedName>
        <fullName evidence="3">Transposase</fullName>
    </recommendedName>
</protein>
<name>A0ABT5M3Z9_9GAMM</name>
<keyword evidence="2" id="KW-1185">Reference proteome</keyword>
<gene>
    <name evidence="1" type="ORF">PSI22_12385</name>
</gene>
<proteinExistence type="predicted"/>
<dbReference type="Proteomes" id="UP001214757">
    <property type="component" value="Unassembled WGS sequence"/>
</dbReference>
<dbReference type="RefSeq" id="WP_273580030.1">
    <property type="nucleotide sequence ID" value="NZ_JAQRFO010000025.1"/>
</dbReference>